<feature type="chain" id="PRO_5015006810" evidence="3">
    <location>
        <begin position="24"/>
        <end position="506"/>
    </location>
</feature>
<dbReference type="InterPro" id="IPR051544">
    <property type="entry name" value="TPS_OM_transporter"/>
</dbReference>
<organism evidence="7 9">
    <name type="scientific">Leptospira perolatii</name>
    <dbReference type="NCBI Taxonomy" id="2023191"/>
    <lineage>
        <taxon>Bacteria</taxon>
        <taxon>Pseudomonadati</taxon>
        <taxon>Spirochaetota</taxon>
        <taxon>Spirochaetia</taxon>
        <taxon>Leptospirales</taxon>
        <taxon>Leptospiraceae</taxon>
        <taxon>Leptospira</taxon>
    </lineage>
</organism>
<evidence type="ECO:0000259" key="5">
    <source>
        <dbReference type="Pfam" id="PF19412"/>
    </source>
</evidence>
<feature type="domain" description="DUF5982" evidence="5">
    <location>
        <begin position="40"/>
        <end position="103"/>
    </location>
</feature>
<dbReference type="GO" id="GO:0008320">
    <property type="term" value="F:protein transmembrane transporter activity"/>
    <property type="evidence" value="ECO:0007669"/>
    <property type="project" value="TreeGrafter"/>
</dbReference>
<gene>
    <name evidence="6" type="ORF">CH360_18095</name>
    <name evidence="7" type="ORF">CH373_04575</name>
</gene>
<dbReference type="NCBIfam" id="NF047779">
    <property type="entry name" value="Omp85_fam"/>
    <property type="match status" value="1"/>
</dbReference>
<keyword evidence="2" id="KW-0472">Membrane</keyword>
<evidence type="ECO:0000313" key="9">
    <source>
        <dbReference type="Proteomes" id="UP000231990"/>
    </source>
</evidence>
<dbReference type="EMBL" id="NPDY01000036">
    <property type="protein sequence ID" value="PJZ68077.1"/>
    <property type="molecule type" value="Genomic_DNA"/>
</dbReference>
<dbReference type="GO" id="GO:0098046">
    <property type="term" value="C:type V protein secretion system complex"/>
    <property type="evidence" value="ECO:0007669"/>
    <property type="project" value="TreeGrafter"/>
</dbReference>
<dbReference type="GO" id="GO:0046819">
    <property type="term" value="P:protein secretion by the type V secretion system"/>
    <property type="evidence" value="ECO:0007669"/>
    <property type="project" value="TreeGrafter"/>
</dbReference>
<dbReference type="Gene3D" id="2.40.160.50">
    <property type="entry name" value="membrane protein fhac: a member of the omp85/tpsb transporter family"/>
    <property type="match status" value="1"/>
</dbReference>
<dbReference type="Proteomes" id="UP000231990">
    <property type="component" value="Unassembled WGS sequence"/>
</dbReference>
<keyword evidence="8" id="KW-1185">Reference proteome</keyword>
<feature type="domain" description="Bacterial surface antigen (D15)" evidence="4">
    <location>
        <begin position="178"/>
        <end position="490"/>
    </location>
</feature>
<comment type="caution">
    <text evidence="7">The sequence shown here is derived from an EMBL/GenBank/DDBJ whole genome shotgun (WGS) entry which is preliminary data.</text>
</comment>
<dbReference type="OrthoDB" id="335387at2"/>
<evidence type="ECO:0000313" key="7">
    <source>
        <dbReference type="EMBL" id="PJZ74193.1"/>
    </source>
</evidence>
<protein>
    <submittedName>
        <fullName evidence="7">Peptide-binding protein</fullName>
    </submittedName>
</protein>
<dbReference type="InterPro" id="IPR046024">
    <property type="entry name" value="DUF5982"/>
</dbReference>
<feature type="signal peptide" evidence="3">
    <location>
        <begin position="1"/>
        <end position="23"/>
    </location>
</feature>
<sequence>MNRFQTYAIFLILLTVGAPAILAQDAIDPTCDKPPERKDLPFPIDKSKHMCAKDLVVKKDGWYPTGLPLLNSDPNEGFGYGVRVYAYNNGRKIEPLFEYTPYRVRFFAQYFNTTKNAQYHQLSLDMPYIANTQWRLRADAYMTITPTTLYFGIGESSMKTLDYHNRNQPGGNLITNSTYSDQEANLTYMRPGGSGDPVQLGGRVYSGFTPTPGFNVTDRLYNRYQIEMPQLALSTERSFVHGTVRLVAGTRVGNNIVHAFDGKWIDAKDPLLDGFPGSTSGKAPNGKTRLTEDQEAGKILGYHGGYVNSIRLGVVMDTRDFEPDPNSGIFLEATYEKATKAIGSDFDFQKYFGHGKFFWSPFPRVFEKLVVASRFGFGVSDGNVPFFEYRNLWGTEGIVAGLGGLRILRGYKQDRFVGRAMGFGNIELRWKFYQFRVGDETFALNLVPFLDFGRVWDDEHKAGLKDYKYSQGLGFRIAWNQATIIMIDYAESKEDKQLFVNFSHAF</sequence>
<dbReference type="PANTHER" id="PTHR34597">
    <property type="entry name" value="SLR1661 PROTEIN"/>
    <property type="match status" value="1"/>
</dbReference>
<evidence type="ECO:0000256" key="2">
    <source>
        <dbReference type="ARBA" id="ARBA00023136"/>
    </source>
</evidence>
<dbReference type="Pfam" id="PF19412">
    <property type="entry name" value="DUF5982"/>
    <property type="match status" value="1"/>
</dbReference>
<evidence type="ECO:0000313" key="8">
    <source>
        <dbReference type="Proteomes" id="UP000231962"/>
    </source>
</evidence>
<dbReference type="AlphaFoldDB" id="A0A2M9ZQJ0"/>
<dbReference type="EMBL" id="NPDZ01000002">
    <property type="protein sequence ID" value="PJZ74193.1"/>
    <property type="molecule type" value="Genomic_DNA"/>
</dbReference>
<dbReference type="RefSeq" id="WP_100715507.1">
    <property type="nucleotide sequence ID" value="NZ_NPDY01000036.1"/>
</dbReference>
<dbReference type="InterPro" id="IPR000184">
    <property type="entry name" value="Bac_surfAg_D15"/>
</dbReference>
<keyword evidence="3" id="KW-0732">Signal</keyword>
<evidence type="ECO:0000256" key="1">
    <source>
        <dbReference type="ARBA" id="ARBA00004370"/>
    </source>
</evidence>
<proteinExistence type="predicted"/>
<evidence type="ECO:0000313" key="6">
    <source>
        <dbReference type="EMBL" id="PJZ68077.1"/>
    </source>
</evidence>
<comment type="subcellular location">
    <subcellularLocation>
        <location evidence="1">Membrane</location>
    </subcellularLocation>
</comment>
<evidence type="ECO:0000256" key="3">
    <source>
        <dbReference type="SAM" id="SignalP"/>
    </source>
</evidence>
<dbReference type="GO" id="GO:0019867">
    <property type="term" value="C:outer membrane"/>
    <property type="evidence" value="ECO:0007669"/>
    <property type="project" value="InterPro"/>
</dbReference>
<reference evidence="8 9" key="1">
    <citation type="submission" date="2017-07" db="EMBL/GenBank/DDBJ databases">
        <title>Leptospira spp. isolated from tropical soils.</title>
        <authorList>
            <person name="Thibeaux R."/>
            <person name="Iraola G."/>
            <person name="Ferres I."/>
            <person name="Bierque E."/>
            <person name="Girault D."/>
            <person name="Soupe-Gilbert M.-E."/>
            <person name="Picardeau M."/>
            <person name="Goarant C."/>
        </authorList>
    </citation>
    <scope>NUCLEOTIDE SEQUENCE [LARGE SCALE GENOMIC DNA]</scope>
    <source>
        <strain evidence="7 9">FH1-B-B1</strain>
        <strain evidence="6 8">FH1-B-C1</strain>
    </source>
</reference>
<accession>A0A2M9ZQJ0</accession>
<evidence type="ECO:0000259" key="4">
    <source>
        <dbReference type="Pfam" id="PF01103"/>
    </source>
</evidence>
<dbReference type="Proteomes" id="UP000231962">
    <property type="component" value="Unassembled WGS sequence"/>
</dbReference>
<dbReference type="Pfam" id="PF01103">
    <property type="entry name" value="Omp85"/>
    <property type="match status" value="1"/>
</dbReference>
<dbReference type="PANTHER" id="PTHR34597:SF3">
    <property type="entry name" value="OUTER MEMBRANE TRANSPORTER CDIB"/>
    <property type="match status" value="1"/>
</dbReference>
<name>A0A2M9ZQJ0_9LEPT</name>